<dbReference type="SMART" id="SM00028">
    <property type="entry name" value="TPR"/>
    <property type="match status" value="6"/>
</dbReference>
<dbReference type="Pfam" id="PF07719">
    <property type="entry name" value="TPR_2"/>
    <property type="match status" value="1"/>
</dbReference>
<accession>A0AAE0GYH2</accession>
<dbReference type="Pfam" id="PF13432">
    <property type="entry name" value="TPR_16"/>
    <property type="match status" value="1"/>
</dbReference>
<dbReference type="PANTHER" id="PTHR22904">
    <property type="entry name" value="TPR REPEAT CONTAINING PROTEIN"/>
    <property type="match status" value="1"/>
</dbReference>
<evidence type="ECO:0000256" key="1">
    <source>
        <dbReference type="ARBA" id="ARBA00022737"/>
    </source>
</evidence>
<gene>
    <name evidence="5" type="ORF">CYMTET_5782</name>
</gene>
<evidence type="ECO:0000256" key="2">
    <source>
        <dbReference type="ARBA" id="ARBA00022803"/>
    </source>
</evidence>
<evidence type="ECO:0000313" key="5">
    <source>
        <dbReference type="EMBL" id="KAK3286674.1"/>
    </source>
</evidence>
<feature type="region of interest" description="Disordered" evidence="4">
    <location>
        <begin position="172"/>
        <end position="194"/>
    </location>
</feature>
<feature type="repeat" description="TPR" evidence="3">
    <location>
        <begin position="85"/>
        <end position="118"/>
    </location>
</feature>
<proteinExistence type="predicted"/>
<keyword evidence="2 3" id="KW-0802">TPR repeat</keyword>
<name>A0AAE0GYH2_9CHLO</name>
<comment type="caution">
    <text evidence="5">The sequence shown here is derived from an EMBL/GenBank/DDBJ whole genome shotgun (WGS) entry which is preliminary data.</text>
</comment>
<sequence>MTADKVQTESQKERDLGNEAFKQADYTSAITHYKKALFHLPSGDGSMEFAAALHSNMSFSWLKLESYRSALADADSAVALRPSWVKAHARRGAALIGMGRYKEARESYLEGLRLDPGNVELLRELQRLGGGAADTWARAQPSPSTAEVASTCPAEELEESQQPVVATLAAESNEAMQGSTEKTHRTMQGSTEKTRCTMAASAPAGRCGSGQAARALAVPSGAEPLKHFSGGGGGGGTDRGHFDAGRVRGNAAFKSGDFGEAVEWYTRGITDHPQDFRLFTNRATSLLKLGNFQQACLDAGRALELNIKWSRAHLRLGQALEGLREWQAAEQALLQGCRMCPGDRSVLEEALQALRANQAQHGALVDNSRLVEATHGERMQAIGMSYEVYPAHPAVWEEAQDAENDADEAVAGFVTPVRMPDCMQGYSAQQASELATTQSTNSLSGRTLLVAPLEGLARRLEVVVNALLLAADMGRQLLLCWQPTVECMDLFEEHPGIAVLDDQDLFEEHPGITVLDDLIIPAAVATARPVPSSSEAQEPMPCAPSGGFSWRVAAVRRPWTLGIAEVSKTGMRCAASATDGAEAYREYEDVDCLVISTSEEFYPGGGVASQGTHRRWLGACGDPGHPHRVAASQALNSLKPRLAVTRRVMRLKPFTVAVHIRGGDNINGWHSPIEIFFAAMEARINREHGLLELEVCDVAPELVAAPEAPRRTRFFLCTDDPEMEELVYSRYGVGLVSSYPKRSLDRHSKIGVEDALVDLLHLGQSEELIGSYWSSYTSIGALWRMQPMKVIYRQLDTSNKKLVAEALEARFNANLKCPR</sequence>
<dbReference type="InterPro" id="IPR019734">
    <property type="entry name" value="TPR_rpt"/>
</dbReference>
<dbReference type="InterPro" id="IPR011990">
    <property type="entry name" value="TPR-like_helical_dom_sf"/>
</dbReference>
<dbReference type="EMBL" id="LGRX02001209">
    <property type="protein sequence ID" value="KAK3286674.1"/>
    <property type="molecule type" value="Genomic_DNA"/>
</dbReference>
<dbReference type="PROSITE" id="PS50005">
    <property type="entry name" value="TPR"/>
    <property type="match status" value="1"/>
</dbReference>
<dbReference type="Gene3D" id="1.25.40.10">
    <property type="entry name" value="Tetratricopeptide repeat domain"/>
    <property type="match status" value="2"/>
</dbReference>
<evidence type="ECO:0000313" key="6">
    <source>
        <dbReference type="Proteomes" id="UP001190700"/>
    </source>
</evidence>
<reference evidence="5 6" key="1">
    <citation type="journal article" date="2015" name="Genome Biol. Evol.">
        <title>Comparative Genomics of a Bacterivorous Green Alga Reveals Evolutionary Causalities and Consequences of Phago-Mixotrophic Mode of Nutrition.</title>
        <authorList>
            <person name="Burns J.A."/>
            <person name="Paasch A."/>
            <person name="Narechania A."/>
            <person name="Kim E."/>
        </authorList>
    </citation>
    <scope>NUCLEOTIDE SEQUENCE [LARGE SCALE GENOMIC DNA]</scope>
    <source>
        <strain evidence="5 6">PLY_AMNH</strain>
    </source>
</reference>
<protein>
    <submittedName>
        <fullName evidence="5">Uncharacterized protein</fullName>
    </submittedName>
</protein>
<evidence type="ECO:0000256" key="4">
    <source>
        <dbReference type="SAM" id="MobiDB-lite"/>
    </source>
</evidence>
<evidence type="ECO:0000256" key="3">
    <source>
        <dbReference type="PROSITE-ProRule" id="PRU00339"/>
    </source>
</evidence>
<dbReference type="InterPro" id="IPR013105">
    <property type="entry name" value="TPR_2"/>
</dbReference>
<keyword evidence="6" id="KW-1185">Reference proteome</keyword>
<dbReference type="Gene3D" id="3.40.50.11350">
    <property type="match status" value="1"/>
</dbReference>
<dbReference type="AlphaFoldDB" id="A0AAE0GYH2"/>
<feature type="compositionally biased region" description="Polar residues" evidence="4">
    <location>
        <begin position="174"/>
        <end position="191"/>
    </location>
</feature>
<dbReference type="PANTHER" id="PTHR22904:SF523">
    <property type="entry name" value="STRESS-INDUCED-PHOSPHOPROTEIN 1"/>
    <property type="match status" value="1"/>
</dbReference>
<dbReference type="GO" id="GO:0051879">
    <property type="term" value="F:Hsp90 protein binding"/>
    <property type="evidence" value="ECO:0007669"/>
    <property type="project" value="TreeGrafter"/>
</dbReference>
<dbReference type="SUPFAM" id="SSF48452">
    <property type="entry name" value="TPR-like"/>
    <property type="match status" value="2"/>
</dbReference>
<dbReference type="Proteomes" id="UP001190700">
    <property type="component" value="Unassembled WGS sequence"/>
</dbReference>
<organism evidence="5 6">
    <name type="scientific">Cymbomonas tetramitiformis</name>
    <dbReference type="NCBI Taxonomy" id="36881"/>
    <lineage>
        <taxon>Eukaryota</taxon>
        <taxon>Viridiplantae</taxon>
        <taxon>Chlorophyta</taxon>
        <taxon>Pyramimonadophyceae</taxon>
        <taxon>Pyramimonadales</taxon>
        <taxon>Pyramimonadaceae</taxon>
        <taxon>Cymbomonas</taxon>
    </lineage>
</organism>
<keyword evidence="1" id="KW-0677">Repeat</keyword>